<evidence type="ECO:0000256" key="2">
    <source>
        <dbReference type="ARBA" id="ARBA00022448"/>
    </source>
</evidence>
<dbReference type="Pfam" id="PF03480">
    <property type="entry name" value="DctP"/>
    <property type="match status" value="1"/>
</dbReference>
<keyword evidence="3 4" id="KW-0732">Signal</keyword>
<organism evidence="5 6">
    <name type="scientific">Hoeflea prorocentri</name>
    <dbReference type="NCBI Taxonomy" id="1922333"/>
    <lineage>
        <taxon>Bacteria</taxon>
        <taxon>Pseudomonadati</taxon>
        <taxon>Pseudomonadota</taxon>
        <taxon>Alphaproteobacteria</taxon>
        <taxon>Hyphomicrobiales</taxon>
        <taxon>Rhizobiaceae</taxon>
        <taxon>Hoeflea</taxon>
    </lineage>
</organism>
<feature type="signal peptide" evidence="4">
    <location>
        <begin position="1"/>
        <end position="22"/>
    </location>
</feature>
<evidence type="ECO:0000256" key="1">
    <source>
        <dbReference type="ARBA" id="ARBA00009023"/>
    </source>
</evidence>
<evidence type="ECO:0000313" key="5">
    <source>
        <dbReference type="EMBL" id="MDA5400001.1"/>
    </source>
</evidence>
<protein>
    <submittedName>
        <fullName evidence="5">TRAP transporter substrate-binding protein DctP</fullName>
    </submittedName>
</protein>
<dbReference type="InterPro" id="IPR038404">
    <property type="entry name" value="TRAP_DctP_sf"/>
</dbReference>
<dbReference type="RefSeq" id="WP_267991413.1">
    <property type="nucleotide sequence ID" value="NZ_JAPJZI010000001.1"/>
</dbReference>
<feature type="chain" id="PRO_5040746861" evidence="4">
    <location>
        <begin position="23"/>
        <end position="375"/>
    </location>
</feature>
<dbReference type="Gene3D" id="3.40.190.170">
    <property type="entry name" value="Bacterial extracellular solute-binding protein, family 7"/>
    <property type="match status" value="1"/>
</dbReference>
<dbReference type="EMBL" id="JAPJZI010000001">
    <property type="protein sequence ID" value="MDA5400001.1"/>
    <property type="molecule type" value="Genomic_DNA"/>
</dbReference>
<dbReference type="PANTHER" id="PTHR33376">
    <property type="match status" value="1"/>
</dbReference>
<dbReference type="PANTHER" id="PTHR33376:SF7">
    <property type="entry name" value="C4-DICARBOXYLATE-BINDING PROTEIN DCTB"/>
    <property type="match status" value="1"/>
</dbReference>
<proteinExistence type="inferred from homology"/>
<accession>A0A9X3ZIT5</accession>
<dbReference type="AlphaFoldDB" id="A0A9X3ZIT5"/>
<evidence type="ECO:0000256" key="3">
    <source>
        <dbReference type="ARBA" id="ARBA00022729"/>
    </source>
</evidence>
<dbReference type="NCBIfam" id="NF037995">
    <property type="entry name" value="TRAP_S1"/>
    <property type="match status" value="1"/>
</dbReference>
<reference evidence="5" key="1">
    <citation type="submission" date="2022-11" db="EMBL/GenBank/DDBJ databases">
        <title>Draft genome sequence of Hoeflea poritis E7-10 and Hoeflea prorocentri PM5-8, separated from scleractinian coral Porites lutea and marine dinoflagellate.</title>
        <authorList>
            <person name="Zhang G."/>
            <person name="Wei Q."/>
            <person name="Cai L."/>
        </authorList>
    </citation>
    <scope>NUCLEOTIDE SEQUENCE</scope>
    <source>
        <strain evidence="5">PM5-8</strain>
    </source>
</reference>
<gene>
    <name evidence="5" type="primary">dctP</name>
    <name evidence="5" type="ORF">OQ273_15565</name>
</gene>
<dbReference type="GO" id="GO:0055085">
    <property type="term" value="P:transmembrane transport"/>
    <property type="evidence" value="ECO:0007669"/>
    <property type="project" value="InterPro"/>
</dbReference>
<dbReference type="InterPro" id="IPR018389">
    <property type="entry name" value="DctP_fam"/>
</dbReference>
<comment type="similarity">
    <text evidence="1">Belongs to the bacterial solute-binding protein 7 family.</text>
</comment>
<name>A0A9X3ZIT5_9HYPH</name>
<keyword evidence="2" id="KW-0813">Transport</keyword>
<comment type="caution">
    <text evidence="5">The sequence shown here is derived from an EMBL/GenBank/DDBJ whole genome shotgun (WGS) entry which is preliminary data.</text>
</comment>
<sequence>MRPIKSLAALLMVASFSGPALAETEVVAATWLPPQHQYSRYLYNYWAERVPEYDQSLKVRVELGSPRVTALGNLSEIADGLVDVSGHFAQYTPSDLPIANAAEELGMTFEDPRAIIATAAEFNMTDPAQQAEWKAKGVVFGSSYTTNHYKLICNTPITDLSQIEGAKLRLPGRAPAEWANGVGAVTVSFNTNEQYGALDKGALTCTTTTAADAYVRKLYEVAPHITDMPITLFWAGLGHGYNPDTWKKLSVEQRKALLYAEADAMAALIVDGTLLEEVEAEEKLKAKGVTFHKPAGDLSGSLAAFKAAQPGKAVPIVQEKFGVADAEDLLNRFQGTLDKWTGLLADVPLEDKAALAALMKSEIIDKLDLSTYGVN</sequence>
<dbReference type="Proteomes" id="UP001151234">
    <property type="component" value="Unassembled WGS sequence"/>
</dbReference>
<evidence type="ECO:0000256" key="4">
    <source>
        <dbReference type="SAM" id="SignalP"/>
    </source>
</evidence>
<keyword evidence="6" id="KW-1185">Reference proteome</keyword>
<evidence type="ECO:0000313" key="6">
    <source>
        <dbReference type="Proteomes" id="UP001151234"/>
    </source>
</evidence>